<dbReference type="AlphaFoldDB" id="A0A9N8EH84"/>
<comment type="caution">
    <text evidence="2">The sequence shown here is derived from an EMBL/GenBank/DDBJ whole genome shotgun (WGS) entry which is preliminary data.</text>
</comment>
<reference evidence="2" key="1">
    <citation type="submission" date="2020-06" db="EMBL/GenBank/DDBJ databases">
        <authorList>
            <consortium name="Plant Systems Biology data submission"/>
        </authorList>
    </citation>
    <scope>NUCLEOTIDE SEQUENCE</scope>
    <source>
        <strain evidence="2">D6</strain>
    </source>
</reference>
<organism evidence="2 3">
    <name type="scientific">Seminavis robusta</name>
    <dbReference type="NCBI Taxonomy" id="568900"/>
    <lineage>
        <taxon>Eukaryota</taxon>
        <taxon>Sar</taxon>
        <taxon>Stramenopiles</taxon>
        <taxon>Ochrophyta</taxon>
        <taxon>Bacillariophyta</taxon>
        <taxon>Bacillariophyceae</taxon>
        <taxon>Bacillariophycidae</taxon>
        <taxon>Naviculales</taxon>
        <taxon>Naviculaceae</taxon>
        <taxon>Seminavis</taxon>
    </lineage>
</organism>
<name>A0A9N8EH84_9STRA</name>
<keyword evidence="3" id="KW-1185">Reference proteome</keyword>
<evidence type="ECO:0000256" key="1">
    <source>
        <dbReference type="SAM" id="MobiDB-lite"/>
    </source>
</evidence>
<feature type="region of interest" description="Disordered" evidence="1">
    <location>
        <begin position="71"/>
        <end position="135"/>
    </location>
</feature>
<dbReference type="Proteomes" id="UP001153069">
    <property type="component" value="Unassembled WGS sequence"/>
</dbReference>
<feature type="compositionally biased region" description="Polar residues" evidence="1">
    <location>
        <begin position="71"/>
        <end position="86"/>
    </location>
</feature>
<proteinExistence type="predicted"/>
<dbReference type="EMBL" id="CAICTM010001198">
    <property type="protein sequence ID" value="CAB9521497.1"/>
    <property type="molecule type" value="Genomic_DNA"/>
</dbReference>
<sequence length="135" mass="15385">MTNQQIDQHFERFIQKHSHPCYEDWIAELHPEDASEGLLGLGQTIIESKFYEADNEYLKYWNKHLDSSRFPVQSISSHNDGNSSDESGFHDGYYRGMDLLSGGDNDGDSQTSPQSKAKRTKDVQLAPGEDLLKFD</sequence>
<evidence type="ECO:0000313" key="3">
    <source>
        <dbReference type="Proteomes" id="UP001153069"/>
    </source>
</evidence>
<evidence type="ECO:0000313" key="2">
    <source>
        <dbReference type="EMBL" id="CAB9521497.1"/>
    </source>
</evidence>
<protein>
    <submittedName>
        <fullName evidence="2">Uncharacterized protein</fullName>
    </submittedName>
</protein>
<accession>A0A9N8EH84</accession>
<gene>
    <name evidence="2" type="ORF">SEMRO_1200_G251890.1</name>
</gene>